<organism evidence="11 12">
    <name type="scientific">Candidatus Adlerbacteria bacterium RIFCSPLOWO2_01_FULL_54_16</name>
    <dbReference type="NCBI Taxonomy" id="1797244"/>
    <lineage>
        <taxon>Bacteria</taxon>
        <taxon>Candidatus Adleribacteriota</taxon>
    </lineage>
</organism>
<feature type="domain" description="Alpha-D-phosphohexomutase alpha/beta/alpha" evidence="8">
    <location>
        <begin position="7"/>
        <end position="139"/>
    </location>
</feature>
<protein>
    <recommendedName>
        <fullName evidence="13">Phosphomannomutase</fullName>
    </recommendedName>
</protein>
<comment type="caution">
    <text evidence="11">The sequence shown here is derived from an EMBL/GenBank/DDBJ whole genome shotgun (WGS) entry which is preliminary data.</text>
</comment>
<dbReference type="GO" id="GO:0016868">
    <property type="term" value="F:intramolecular phosphotransferase activity"/>
    <property type="evidence" value="ECO:0007669"/>
    <property type="project" value="InterPro"/>
</dbReference>
<dbReference type="InterPro" id="IPR005845">
    <property type="entry name" value="A-D-PHexomutase_a/b/a-II"/>
</dbReference>
<comment type="similarity">
    <text evidence="2">Belongs to the phosphohexose mutase family.</text>
</comment>
<dbReference type="Gene3D" id="3.40.120.10">
    <property type="entry name" value="Alpha-D-Glucose-1,6-Bisphosphate, subunit A, domain 3"/>
    <property type="match status" value="3"/>
</dbReference>
<gene>
    <name evidence="11" type="ORF">A3B33_02515</name>
</gene>
<dbReference type="SUPFAM" id="SSF55957">
    <property type="entry name" value="Phosphoglucomutase, C-terminal domain"/>
    <property type="match status" value="1"/>
</dbReference>
<dbReference type="PRINTS" id="PR00509">
    <property type="entry name" value="PGMPMM"/>
</dbReference>
<dbReference type="Proteomes" id="UP000176943">
    <property type="component" value="Unassembled WGS sequence"/>
</dbReference>
<dbReference type="InterPro" id="IPR016055">
    <property type="entry name" value="A-D-PHexomutase_a/b/a-I/II/III"/>
</dbReference>
<dbReference type="CDD" id="cd03089">
    <property type="entry name" value="PMM_PGM"/>
    <property type="match status" value="1"/>
</dbReference>
<dbReference type="Gene3D" id="3.30.310.50">
    <property type="entry name" value="Alpha-D-phosphohexomutase, C-terminal domain"/>
    <property type="match status" value="1"/>
</dbReference>
<accession>A0A1F4Y0K2</accession>
<dbReference type="Pfam" id="PF02879">
    <property type="entry name" value="PGM_PMM_II"/>
    <property type="match status" value="1"/>
</dbReference>
<evidence type="ECO:0000259" key="7">
    <source>
        <dbReference type="Pfam" id="PF00408"/>
    </source>
</evidence>
<proteinExistence type="inferred from homology"/>
<dbReference type="PANTHER" id="PTHR43771">
    <property type="entry name" value="PHOSPHOMANNOMUTASE"/>
    <property type="match status" value="1"/>
</dbReference>
<dbReference type="EMBL" id="MEWY01000002">
    <property type="protein sequence ID" value="OGC87497.1"/>
    <property type="molecule type" value="Genomic_DNA"/>
</dbReference>
<evidence type="ECO:0000256" key="5">
    <source>
        <dbReference type="ARBA" id="ARBA00022842"/>
    </source>
</evidence>
<keyword evidence="3" id="KW-0597">Phosphoprotein</keyword>
<dbReference type="InterPro" id="IPR005844">
    <property type="entry name" value="A-D-PHexomutase_a/b/a-I"/>
</dbReference>
<dbReference type="AlphaFoldDB" id="A0A1F4Y0K2"/>
<evidence type="ECO:0000256" key="4">
    <source>
        <dbReference type="ARBA" id="ARBA00022723"/>
    </source>
</evidence>
<dbReference type="InterPro" id="IPR005841">
    <property type="entry name" value="Alpha-D-phosphohexomutase_SF"/>
</dbReference>
<dbReference type="GO" id="GO:0005975">
    <property type="term" value="P:carbohydrate metabolic process"/>
    <property type="evidence" value="ECO:0007669"/>
    <property type="project" value="InterPro"/>
</dbReference>
<evidence type="ECO:0000259" key="9">
    <source>
        <dbReference type="Pfam" id="PF02879"/>
    </source>
</evidence>
<evidence type="ECO:0000313" key="11">
    <source>
        <dbReference type="EMBL" id="OGC87497.1"/>
    </source>
</evidence>
<dbReference type="Pfam" id="PF02878">
    <property type="entry name" value="PGM_PMM_I"/>
    <property type="match status" value="1"/>
</dbReference>
<dbReference type="InterPro" id="IPR005846">
    <property type="entry name" value="A-D-PHexomutase_a/b/a-III"/>
</dbReference>
<dbReference type="PANTHER" id="PTHR43771:SF2">
    <property type="entry name" value="PHOSPHOMANNOMUTASE_PHOSPHOGLUCOMUTASE"/>
    <property type="match status" value="1"/>
</dbReference>
<reference evidence="11 12" key="1">
    <citation type="journal article" date="2016" name="Nat. Commun.">
        <title>Thousands of microbial genomes shed light on interconnected biogeochemical processes in an aquifer system.</title>
        <authorList>
            <person name="Anantharaman K."/>
            <person name="Brown C.T."/>
            <person name="Hug L.A."/>
            <person name="Sharon I."/>
            <person name="Castelle C.J."/>
            <person name="Probst A.J."/>
            <person name="Thomas B.C."/>
            <person name="Singh A."/>
            <person name="Wilkins M.J."/>
            <person name="Karaoz U."/>
            <person name="Brodie E.L."/>
            <person name="Williams K.H."/>
            <person name="Hubbard S.S."/>
            <person name="Banfield J.F."/>
        </authorList>
    </citation>
    <scope>NUCLEOTIDE SEQUENCE [LARGE SCALE GENOMIC DNA]</scope>
</reference>
<dbReference type="Pfam" id="PF00408">
    <property type="entry name" value="PGM_PMM_IV"/>
    <property type="match status" value="1"/>
</dbReference>
<evidence type="ECO:0008006" key="13">
    <source>
        <dbReference type="Google" id="ProtNLM"/>
    </source>
</evidence>
<dbReference type="SUPFAM" id="SSF53738">
    <property type="entry name" value="Phosphoglucomutase, first 3 domains"/>
    <property type="match status" value="3"/>
</dbReference>
<dbReference type="InterPro" id="IPR005843">
    <property type="entry name" value="A-D-PHexomutase_C"/>
</dbReference>
<sequence>MASLKKTMFREYDIRGRESADELNEDSIYHIARGFAAILRKKNVARAIVGHDARATSEAFHASAIKALRESGIDVLDIGTVTTPMSYWAQFHFNVEGLVMITPSHNPAGWNGLKLGTGLSKTLLPQDVQGLYSIIEKEEYVAGDGKYQKEDIVELYMSDLLSRVKIGKKFKLLVNTGNGTAGLFAPALLRKAGCEIVERYTEVDATYPHYTANPDGTEMMQDTGEQTKSNGCDIGFAFDGDGDRMGLTDETGATIWPDRYLILLSRLVLAKQPGSKIVFDVKVSEALPEDIAAHGGVPIMCRTGHSYIKTKLAQEQAALAGEMSGHIFFAQDFYGFDDAFFAALKMLEYLSAQNEPLSKIVAGTPYYVSTPTIQAKSTDEEKYAIVEKLTADFKAEGNRVVDINGARVYFEDGWGLVRASSNTPTLVLRFESKTQAGLEKIQTLFREKLAAYGITEWDSSGH</sequence>
<keyword evidence="6" id="KW-0413">Isomerase</keyword>
<keyword evidence="5" id="KW-0460">Magnesium</keyword>
<feature type="domain" description="Alpha-D-phosphohexomutase C-terminal" evidence="7">
    <location>
        <begin position="374"/>
        <end position="447"/>
    </location>
</feature>
<comment type="cofactor">
    <cofactor evidence="1">
        <name>Mg(2+)</name>
        <dbReference type="ChEBI" id="CHEBI:18420"/>
    </cofactor>
</comment>
<keyword evidence="4" id="KW-0479">Metal-binding</keyword>
<feature type="domain" description="Alpha-D-phosphohexomutase alpha/beta/alpha" evidence="10">
    <location>
        <begin position="257"/>
        <end position="362"/>
    </location>
</feature>
<evidence type="ECO:0000256" key="3">
    <source>
        <dbReference type="ARBA" id="ARBA00022553"/>
    </source>
</evidence>
<name>A0A1F4Y0K2_9BACT</name>
<evidence type="ECO:0000259" key="8">
    <source>
        <dbReference type="Pfam" id="PF02878"/>
    </source>
</evidence>
<evidence type="ECO:0000256" key="2">
    <source>
        <dbReference type="ARBA" id="ARBA00010231"/>
    </source>
</evidence>
<dbReference type="GO" id="GO:0046872">
    <property type="term" value="F:metal ion binding"/>
    <property type="evidence" value="ECO:0007669"/>
    <property type="project" value="UniProtKB-KW"/>
</dbReference>
<evidence type="ECO:0000256" key="1">
    <source>
        <dbReference type="ARBA" id="ARBA00001946"/>
    </source>
</evidence>
<evidence type="ECO:0000259" key="10">
    <source>
        <dbReference type="Pfam" id="PF02880"/>
    </source>
</evidence>
<feature type="domain" description="Alpha-D-phosphohexomutase alpha/beta/alpha" evidence="9">
    <location>
        <begin position="156"/>
        <end position="252"/>
    </location>
</feature>
<dbReference type="InterPro" id="IPR036900">
    <property type="entry name" value="A-D-PHexomutase_C_sf"/>
</dbReference>
<evidence type="ECO:0000313" key="12">
    <source>
        <dbReference type="Proteomes" id="UP000176943"/>
    </source>
</evidence>
<dbReference type="Pfam" id="PF02880">
    <property type="entry name" value="PGM_PMM_III"/>
    <property type="match status" value="1"/>
</dbReference>
<evidence type="ECO:0000256" key="6">
    <source>
        <dbReference type="ARBA" id="ARBA00023235"/>
    </source>
</evidence>